<evidence type="ECO:0000313" key="1">
    <source>
        <dbReference type="EMBL" id="GGY62203.1"/>
    </source>
</evidence>
<organism evidence="1 2">
    <name type="scientific">Cellvibrio zantedeschiae</name>
    <dbReference type="NCBI Taxonomy" id="1237077"/>
    <lineage>
        <taxon>Bacteria</taxon>
        <taxon>Pseudomonadati</taxon>
        <taxon>Pseudomonadota</taxon>
        <taxon>Gammaproteobacteria</taxon>
        <taxon>Cellvibrionales</taxon>
        <taxon>Cellvibrionaceae</taxon>
        <taxon>Cellvibrio</taxon>
    </lineage>
</organism>
<dbReference type="EMBL" id="BMYZ01000001">
    <property type="protein sequence ID" value="GGY62203.1"/>
    <property type="molecule type" value="Genomic_DNA"/>
</dbReference>
<protein>
    <submittedName>
        <fullName evidence="1">Uncharacterized protein</fullName>
    </submittedName>
</protein>
<dbReference type="Gene3D" id="3.20.20.370">
    <property type="entry name" value="Glycoside hydrolase/deacetylase"/>
    <property type="match status" value="1"/>
</dbReference>
<sequence length="298" mass="33745">MLAAFFSAATQAQEVVLAFTDTLGPSTSLDGTARSKMLIRNMARADVKQAMFLIKTKRVNANTIDRLDFYDETGQLLVNAGHNFSVVHRQKSFGYPIDIMKANGILESFANYHKHVNFPYLYGNSDPEILSQLENFLAEHNYLPTYVTTRVHDEYMNHLYQLRIGSGRTVDIRALEKAYVNMIVKAVTHYDAKAHMMLGFSPRQVLLLHENDLAAYCIVGVIDELNKRGFKIVAPEKVFTDPISNPYFISGFSATSYMPYVTGLPEEKPIWYEDASTKDKDEIHGYLREQGLDGLLPQ</sequence>
<evidence type="ECO:0000313" key="2">
    <source>
        <dbReference type="Proteomes" id="UP000619761"/>
    </source>
</evidence>
<dbReference type="Proteomes" id="UP000619761">
    <property type="component" value="Unassembled WGS sequence"/>
</dbReference>
<comment type="caution">
    <text evidence="1">The sequence shown here is derived from an EMBL/GenBank/DDBJ whole genome shotgun (WGS) entry which is preliminary data.</text>
</comment>
<name>A0ABQ3AS30_9GAMM</name>
<proteinExistence type="predicted"/>
<accession>A0ABQ3AS30</accession>
<gene>
    <name evidence="1" type="ORF">GCM10011613_02080</name>
</gene>
<reference evidence="2" key="1">
    <citation type="journal article" date="2019" name="Int. J. Syst. Evol. Microbiol.">
        <title>The Global Catalogue of Microorganisms (GCM) 10K type strain sequencing project: providing services to taxonomists for standard genome sequencing and annotation.</title>
        <authorList>
            <consortium name="The Broad Institute Genomics Platform"/>
            <consortium name="The Broad Institute Genome Sequencing Center for Infectious Disease"/>
            <person name="Wu L."/>
            <person name="Ma J."/>
        </authorList>
    </citation>
    <scope>NUCLEOTIDE SEQUENCE [LARGE SCALE GENOMIC DNA]</scope>
    <source>
        <strain evidence="2">KCTC 32239</strain>
    </source>
</reference>
<keyword evidence="2" id="KW-1185">Reference proteome</keyword>